<reference evidence="2 3" key="1">
    <citation type="submission" date="2021-02" db="EMBL/GenBank/DDBJ databases">
        <title>Variation within the Batrachochytrium salamandrivorans European outbreak.</title>
        <authorList>
            <person name="Kelly M."/>
            <person name="Pasmans F."/>
            <person name="Shea T.P."/>
            <person name="Munoz J.F."/>
            <person name="Carranza S."/>
            <person name="Cuomo C.A."/>
            <person name="Martel A."/>
        </authorList>
    </citation>
    <scope>NUCLEOTIDE SEQUENCE [LARGE SCALE GENOMIC DNA]</scope>
    <source>
        <strain evidence="2 3">AMFP18/2</strain>
    </source>
</reference>
<name>A0ABQ8FBZ9_9FUNG</name>
<evidence type="ECO:0000313" key="3">
    <source>
        <dbReference type="Proteomes" id="UP001648503"/>
    </source>
</evidence>
<accession>A0ABQ8FBZ9</accession>
<gene>
    <name evidence="2" type="ORF">BASA50_006863</name>
</gene>
<feature type="chain" id="PRO_5046653168" evidence="1">
    <location>
        <begin position="19"/>
        <end position="203"/>
    </location>
</feature>
<sequence>MKLSSFFVGAMVIISANAGLLGEPEEEDINFQITEQSVASPDSDSMSVVQKQMEDYPVISYLFNGDKEHDDLLKNMFKIQTKLFSVMGQSKAESRKNVGPTGIKEHPIQTTVEDDSIKKELTENFGSSKVSFGEVRDLRSKIYVCLDKFEEFELRYISEYGSLPENSPIPSFKELKEIAKKIKQNLKLNRYRYKSRSYQIQKS</sequence>
<keyword evidence="1" id="KW-0732">Signal</keyword>
<evidence type="ECO:0000313" key="2">
    <source>
        <dbReference type="EMBL" id="KAH6594166.1"/>
    </source>
</evidence>
<organism evidence="2 3">
    <name type="scientific">Batrachochytrium salamandrivorans</name>
    <dbReference type="NCBI Taxonomy" id="1357716"/>
    <lineage>
        <taxon>Eukaryota</taxon>
        <taxon>Fungi</taxon>
        <taxon>Fungi incertae sedis</taxon>
        <taxon>Chytridiomycota</taxon>
        <taxon>Chytridiomycota incertae sedis</taxon>
        <taxon>Chytridiomycetes</taxon>
        <taxon>Rhizophydiales</taxon>
        <taxon>Rhizophydiales incertae sedis</taxon>
        <taxon>Batrachochytrium</taxon>
    </lineage>
</organism>
<dbReference type="Proteomes" id="UP001648503">
    <property type="component" value="Unassembled WGS sequence"/>
</dbReference>
<comment type="caution">
    <text evidence="2">The sequence shown here is derived from an EMBL/GenBank/DDBJ whole genome shotgun (WGS) entry which is preliminary data.</text>
</comment>
<proteinExistence type="predicted"/>
<dbReference type="EMBL" id="JAFCIX010000339">
    <property type="protein sequence ID" value="KAH6594166.1"/>
    <property type="molecule type" value="Genomic_DNA"/>
</dbReference>
<feature type="signal peptide" evidence="1">
    <location>
        <begin position="1"/>
        <end position="18"/>
    </location>
</feature>
<keyword evidence="3" id="KW-1185">Reference proteome</keyword>
<protein>
    <submittedName>
        <fullName evidence="2">Uncharacterized protein</fullName>
    </submittedName>
</protein>
<evidence type="ECO:0000256" key="1">
    <source>
        <dbReference type="SAM" id="SignalP"/>
    </source>
</evidence>